<dbReference type="EMBL" id="BPQJ01000001">
    <property type="protein sequence ID" value="GJD60077.1"/>
    <property type="molecule type" value="Genomic_DNA"/>
</dbReference>
<dbReference type="RefSeq" id="WP_165795835.1">
    <property type="nucleotide sequence ID" value="NZ_BPQJ01000001.1"/>
</dbReference>
<dbReference type="AlphaFoldDB" id="A0AA37H6A1"/>
<organism evidence="1 2">
    <name type="scientific">Methylobacterium frigidaeris</name>
    <dbReference type="NCBI Taxonomy" id="2038277"/>
    <lineage>
        <taxon>Bacteria</taxon>
        <taxon>Pseudomonadati</taxon>
        <taxon>Pseudomonadota</taxon>
        <taxon>Alphaproteobacteria</taxon>
        <taxon>Hyphomicrobiales</taxon>
        <taxon>Methylobacteriaceae</taxon>
        <taxon>Methylobacterium</taxon>
    </lineage>
</organism>
<reference evidence="1" key="2">
    <citation type="submission" date="2021-08" db="EMBL/GenBank/DDBJ databases">
        <authorList>
            <person name="Tani A."/>
            <person name="Ola A."/>
            <person name="Ogura Y."/>
            <person name="Katsura K."/>
            <person name="Hayashi T."/>
        </authorList>
    </citation>
    <scope>NUCLEOTIDE SEQUENCE</scope>
    <source>
        <strain evidence="1">JCM 32048</strain>
    </source>
</reference>
<protein>
    <submittedName>
        <fullName evidence="1">Uncharacterized protein</fullName>
    </submittedName>
</protein>
<evidence type="ECO:0000313" key="2">
    <source>
        <dbReference type="Proteomes" id="UP001055286"/>
    </source>
</evidence>
<accession>A0AA37H6A1</accession>
<evidence type="ECO:0000313" key="1">
    <source>
        <dbReference type="EMBL" id="GJD60077.1"/>
    </source>
</evidence>
<reference evidence="1" key="1">
    <citation type="journal article" date="2016" name="Front. Microbiol.">
        <title>Genome Sequence of the Piezophilic, Mesophilic Sulfate-Reducing Bacterium Desulfovibrio indicus J2T.</title>
        <authorList>
            <person name="Cao J."/>
            <person name="Maignien L."/>
            <person name="Shao Z."/>
            <person name="Alain K."/>
            <person name="Jebbar M."/>
        </authorList>
    </citation>
    <scope>NUCLEOTIDE SEQUENCE</scope>
    <source>
        <strain evidence="1">JCM 32048</strain>
    </source>
</reference>
<dbReference type="Proteomes" id="UP001055286">
    <property type="component" value="Unassembled WGS sequence"/>
</dbReference>
<name>A0AA37H6A1_9HYPH</name>
<gene>
    <name evidence="1" type="ORF">MPEAHAMD_0212</name>
</gene>
<proteinExistence type="predicted"/>
<keyword evidence="2" id="KW-1185">Reference proteome</keyword>
<sequence>MLLPLWHDAIGSMTPAAKSIPVRVHRMDGDAARTRHGRPQGTLQP</sequence>
<comment type="caution">
    <text evidence="1">The sequence shown here is derived from an EMBL/GenBank/DDBJ whole genome shotgun (WGS) entry which is preliminary data.</text>
</comment>